<dbReference type="Gene3D" id="1.10.287.70">
    <property type="match status" value="1"/>
</dbReference>
<dbReference type="SUPFAM" id="SSF81324">
    <property type="entry name" value="Voltage-gated potassium channels"/>
    <property type="match status" value="1"/>
</dbReference>
<dbReference type="Proteomes" id="UP001597109">
    <property type="component" value="Unassembled WGS sequence"/>
</dbReference>
<dbReference type="Pfam" id="PF07885">
    <property type="entry name" value="Ion_trans_2"/>
    <property type="match status" value="1"/>
</dbReference>
<dbReference type="InterPro" id="IPR013099">
    <property type="entry name" value="K_chnl_dom"/>
</dbReference>
<evidence type="ECO:0000256" key="3">
    <source>
        <dbReference type="ARBA" id="ARBA00022692"/>
    </source>
</evidence>
<dbReference type="GO" id="GO:0034220">
    <property type="term" value="P:monoatomic ion transmembrane transport"/>
    <property type="evidence" value="ECO:0007669"/>
    <property type="project" value="UniProtKB-KW"/>
</dbReference>
<evidence type="ECO:0000256" key="6">
    <source>
        <dbReference type="ARBA" id="ARBA00023136"/>
    </source>
</evidence>
<evidence type="ECO:0000256" key="4">
    <source>
        <dbReference type="ARBA" id="ARBA00022989"/>
    </source>
</evidence>
<dbReference type="InterPro" id="IPR028325">
    <property type="entry name" value="VG_K_chnl"/>
</dbReference>
<protein>
    <submittedName>
        <fullName evidence="10">Potassium channel family protein</fullName>
    </submittedName>
</protein>
<evidence type="ECO:0000256" key="7">
    <source>
        <dbReference type="ARBA" id="ARBA00023303"/>
    </source>
</evidence>
<dbReference type="RefSeq" id="WP_144839854.1">
    <property type="nucleotide sequence ID" value="NZ_JBHTKI010000012.1"/>
</dbReference>
<keyword evidence="3 8" id="KW-0812">Transmembrane</keyword>
<accession>A0ABW3LCD1</accession>
<evidence type="ECO:0000313" key="11">
    <source>
        <dbReference type="Proteomes" id="UP001597109"/>
    </source>
</evidence>
<sequence length="307" mass="35734">MREYLKELMTKKPIVYARLFLSLIPLYAVAYTLLPESSMQLNNHESGFFSFFYFSVITITTLGYGDITPVGPFGQLLAASESLLGIILIGLFLNSLSYHHGIEVQENEKRIQHKRDEKQEIERFAAFNQLIELNINRYKVYSFTITTPVSERKYVTAFKENFNFNDMKDLFEPTTRLSDHHFTPAIAYYFESLKELVASLEELVKLGYIQRWPEIENLCMEFIKDSKELDFSSYILNQPNVDIGEQNAAEYDAEMIKNHEGEALFLPSNALNAYVALYHLIHKSYNFIRTYKKIVTEITEAKPDFEQ</sequence>
<keyword evidence="11" id="KW-1185">Reference proteome</keyword>
<organism evidence="10 11">
    <name type="scientific">Metaplanococcus flavidus</name>
    <dbReference type="NCBI Taxonomy" id="569883"/>
    <lineage>
        <taxon>Bacteria</taxon>
        <taxon>Bacillati</taxon>
        <taxon>Bacillota</taxon>
        <taxon>Bacilli</taxon>
        <taxon>Bacillales</taxon>
        <taxon>Caryophanaceae</taxon>
        <taxon>Metaplanococcus</taxon>
    </lineage>
</organism>
<dbReference type="EMBL" id="JBHTKI010000012">
    <property type="protein sequence ID" value="MFD1031685.1"/>
    <property type="molecule type" value="Genomic_DNA"/>
</dbReference>
<feature type="transmembrane region" description="Helical" evidence="8">
    <location>
        <begin position="15"/>
        <end position="34"/>
    </location>
</feature>
<keyword evidence="5" id="KW-0406">Ion transport</keyword>
<keyword evidence="7 10" id="KW-0407">Ion channel</keyword>
<comment type="subcellular location">
    <subcellularLocation>
        <location evidence="1">Membrane</location>
        <topology evidence="1">Multi-pass membrane protein</topology>
    </subcellularLocation>
</comment>
<dbReference type="PANTHER" id="PTHR11537:SF254">
    <property type="entry name" value="POTASSIUM VOLTAGE-GATED CHANNEL PROTEIN SHAB"/>
    <property type="match status" value="1"/>
</dbReference>
<dbReference type="PANTHER" id="PTHR11537">
    <property type="entry name" value="VOLTAGE-GATED POTASSIUM CHANNEL"/>
    <property type="match status" value="1"/>
</dbReference>
<reference evidence="11" key="1">
    <citation type="journal article" date="2019" name="Int. J. Syst. Evol. Microbiol.">
        <title>The Global Catalogue of Microorganisms (GCM) 10K type strain sequencing project: providing services to taxonomists for standard genome sequencing and annotation.</title>
        <authorList>
            <consortium name="The Broad Institute Genomics Platform"/>
            <consortium name="The Broad Institute Genome Sequencing Center for Infectious Disease"/>
            <person name="Wu L."/>
            <person name="Ma J."/>
        </authorList>
    </citation>
    <scope>NUCLEOTIDE SEQUENCE [LARGE SCALE GENOMIC DNA]</scope>
    <source>
        <strain evidence="11">CCUG 56756</strain>
    </source>
</reference>
<keyword evidence="6 8" id="KW-0472">Membrane</keyword>
<evidence type="ECO:0000256" key="2">
    <source>
        <dbReference type="ARBA" id="ARBA00022448"/>
    </source>
</evidence>
<feature type="domain" description="Potassium channel" evidence="9">
    <location>
        <begin position="28"/>
        <end position="96"/>
    </location>
</feature>
<evidence type="ECO:0000256" key="1">
    <source>
        <dbReference type="ARBA" id="ARBA00004141"/>
    </source>
</evidence>
<gene>
    <name evidence="10" type="ORF">ACFQ1X_09620</name>
</gene>
<keyword evidence="2" id="KW-0813">Transport</keyword>
<proteinExistence type="predicted"/>
<feature type="transmembrane region" description="Helical" evidence="8">
    <location>
        <begin position="46"/>
        <end position="67"/>
    </location>
</feature>
<comment type="caution">
    <text evidence="10">The sequence shown here is derived from an EMBL/GenBank/DDBJ whole genome shotgun (WGS) entry which is preliminary data.</text>
</comment>
<evidence type="ECO:0000256" key="8">
    <source>
        <dbReference type="SAM" id="Phobius"/>
    </source>
</evidence>
<evidence type="ECO:0000313" key="10">
    <source>
        <dbReference type="EMBL" id="MFD1031685.1"/>
    </source>
</evidence>
<keyword evidence="4 8" id="KW-1133">Transmembrane helix</keyword>
<name>A0ABW3LCD1_9BACL</name>
<evidence type="ECO:0000259" key="9">
    <source>
        <dbReference type="Pfam" id="PF07885"/>
    </source>
</evidence>
<evidence type="ECO:0000256" key="5">
    <source>
        <dbReference type="ARBA" id="ARBA00023065"/>
    </source>
</evidence>